<gene>
    <name evidence="2" type="ORF">SAMN05421543_10461</name>
</gene>
<dbReference type="Proteomes" id="UP000183508">
    <property type="component" value="Unassembled WGS sequence"/>
</dbReference>
<sequence>MADARSSARSGIAEDVERLADHLERVNFGAYADLLQRPWRLAWLNWVGGVFRGLGIGIGFTIVAGVALMILDALTMLNLPVVGKYIAELVRIVQAELHQPTY</sequence>
<evidence type="ECO:0000313" key="2">
    <source>
        <dbReference type="EMBL" id="SFU57373.1"/>
    </source>
</evidence>
<dbReference type="STRING" id="392015.SAMN05421543_10461"/>
<evidence type="ECO:0000256" key="1">
    <source>
        <dbReference type="SAM" id="Phobius"/>
    </source>
</evidence>
<dbReference type="eggNOG" id="ENOG5032Z2B">
    <property type="taxonomic scope" value="Bacteria"/>
</dbReference>
<dbReference type="RefSeq" id="WP_074950206.1">
    <property type="nucleotide sequence ID" value="NZ_FPBV01000004.1"/>
</dbReference>
<reference evidence="3" key="1">
    <citation type="submission" date="2016-10" db="EMBL/GenBank/DDBJ databases">
        <authorList>
            <person name="Varghese N."/>
        </authorList>
    </citation>
    <scope>NUCLEOTIDE SEQUENCE [LARGE SCALE GENOMIC DNA]</scope>
    <source>
        <strain evidence="3">DSM 17980</strain>
    </source>
</reference>
<dbReference type="AlphaFoldDB" id="A0A1I7H9K5"/>
<keyword evidence="3" id="KW-1185">Reference proteome</keyword>
<accession>A0A1I7H9K5</accession>
<proteinExistence type="predicted"/>
<dbReference type="OrthoDB" id="1634137at2"/>
<organism evidence="2 3">
    <name type="scientific">Alicyclobacillus macrosporangiidus</name>
    <dbReference type="NCBI Taxonomy" id="392015"/>
    <lineage>
        <taxon>Bacteria</taxon>
        <taxon>Bacillati</taxon>
        <taxon>Bacillota</taxon>
        <taxon>Bacilli</taxon>
        <taxon>Bacillales</taxon>
        <taxon>Alicyclobacillaceae</taxon>
        <taxon>Alicyclobacillus</taxon>
    </lineage>
</organism>
<dbReference type="Pfam" id="PF18910">
    <property type="entry name" value="DUF5665"/>
    <property type="match status" value="1"/>
</dbReference>
<feature type="transmembrane region" description="Helical" evidence="1">
    <location>
        <begin position="43"/>
        <end position="71"/>
    </location>
</feature>
<name>A0A1I7H9K5_9BACL</name>
<keyword evidence="1" id="KW-0812">Transmembrane</keyword>
<evidence type="ECO:0000313" key="3">
    <source>
        <dbReference type="Proteomes" id="UP000183508"/>
    </source>
</evidence>
<protein>
    <submittedName>
        <fullName evidence="2">Uncharacterized protein</fullName>
    </submittedName>
</protein>
<keyword evidence="1" id="KW-0472">Membrane</keyword>
<keyword evidence="1" id="KW-1133">Transmembrane helix</keyword>
<dbReference type="EMBL" id="FPBV01000004">
    <property type="protein sequence ID" value="SFU57373.1"/>
    <property type="molecule type" value="Genomic_DNA"/>
</dbReference>
<dbReference type="InterPro" id="IPR043723">
    <property type="entry name" value="DUF5665"/>
</dbReference>